<gene>
    <name evidence="15" type="ORF">JOC48_002142</name>
</gene>
<dbReference type="InterPro" id="IPR004809">
    <property type="entry name" value="Gln_synth_I"/>
</dbReference>
<evidence type="ECO:0000256" key="2">
    <source>
        <dbReference type="ARBA" id="ARBA00009897"/>
    </source>
</evidence>
<feature type="domain" description="GS catalytic" evidence="14">
    <location>
        <begin position="106"/>
        <end position="435"/>
    </location>
</feature>
<dbReference type="RefSeq" id="WP_204499441.1">
    <property type="nucleotide sequence ID" value="NZ_JAFBDR010000010.1"/>
</dbReference>
<comment type="caution">
    <text evidence="15">The sequence shown here is derived from an EMBL/GenBank/DDBJ whole genome shotgun (WGS) entry which is preliminary data.</text>
</comment>
<dbReference type="NCBIfam" id="TIGR00653">
    <property type="entry name" value="GlnA"/>
    <property type="match status" value="1"/>
</dbReference>
<evidence type="ECO:0000256" key="6">
    <source>
        <dbReference type="ARBA" id="ARBA00022598"/>
    </source>
</evidence>
<dbReference type="InterPro" id="IPR036651">
    <property type="entry name" value="Gln_synt_N_sf"/>
</dbReference>
<dbReference type="PROSITE" id="PS51986">
    <property type="entry name" value="GS_BETA_GRASP"/>
    <property type="match status" value="1"/>
</dbReference>
<evidence type="ECO:0000256" key="11">
    <source>
        <dbReference type="PROSITE-ProRule" id="PRU01330"/>
    </source>
</evidence>
<evidence type="ECO:0000256" key="3">
    <source>
        <dbReference type="ARBA" id="ARBA00012937"/>
    </source>
</evidence>
<evidence type="ECO:0000256" key="12">
    <source>
        <dbReference type="RuleBase" id="RU000384"/>
    </source>
</evidence>
<dbReference type="PROSITE" id="PS51987">
    <property type="entry name" value="GS_CATALYTIC"/>
    <property type="match status" value="1"/>
</dbReference>
<dbReference type="SUPFAM" id="SSF55931">
    <property type="entry name" value="Glutamine synthetase/guanido kinase"/>
    <property type="match status" value="1"/>
</dbReference>
<evidence type="ECO:0000256" key="4">
    <source>
        <dbReference type="ARBA" id="ARBA00021364"/>
    </source>
</evidence>
<keyword evidence="5" id="KW-0963">Cytoplasm</keyword>
<proteinExistence type="inferred from homology"/>
<dbReference type="PANTHER" id="PTHR43407:SF1">
    <property type="entry name" value="LENGSIN"/>
    <property type="match status" value="1"/>
</dbReference>
<evidence type="ECO:0000313" key="15">
    <source>
        <dbReference type="EMBL" id="MBM7571643.1"/>
    </source>
</evidence>
<dbReference type="PANTHER" id="PTHR43407">
    <property type="entry name" value="GLUTAMINE SYNTHETASE"/>
    <property type="match status" value="1"/>
</dbReference>
<comment type="subcellular location">
    <subcellularLocation>
        <location evidence="1">Cytoplasm</location>
    </subcellularLocation>
</comment>
<sequence length="435" mass="49159">MNKLDIINQIEEENVEFIRLEFTDMLGDTKNVEIPANEIDAILNNEIMFDSSSIVGFTSIEASDMNLHPDLNTFIIVPAALEGGEKVARFICDIYRPDGEPFEGDPRSILKRALQEANDMGYTVNLGPEPEFFLFRHDESGYHTNELNDRAGYFDVSPLDRGEKCRRTIAKTLQNIGFIMEASHKEVANGQHEINWRFDNGLDTADKIQTFKYVVRNIAANYDMHATFMPKPLFGQNGSGMHVHMSLFEGDENAFYDESDEDNLSDIARHFMAGVLKHAKALTAITNPTVNSYKRLVPGYEAPVNVAWSHSNRSCMIRVPATRGAGTRFEVRNPDPTANPYLAIAALLHAGLDGIKNQLKLGPAETRNLYEVIATDVPTLPTSLKEAVDNLKEDTVISNALGEYAFEKFIEEKEDEWFNYSLQVTEWERKKYMNK</sequence>
<evidence type="ECO:0000256" key="1">
    <source>
        <dbReference type="ARBA" id="ARBA00004496"/>
    </source>
</evidence>
<evidence type="ECO:0000256" key="10">
    <source>
        <dbReference type="ARBA" id="ARBA00030668"/>
    </source>
</evidence>
<dbReference type="EMBL" id="JAFBDR010000010">
    <property type="protein sequence ID" value="MBM7571643.1"/>
    <property type="molecule type" value="Genomic_DNA"/>
</dbReference>
<keyword evidence="16" id="KW-1185">Reference proteome</keyword>
<dbReference type="GO" id="GO:0004356">
    <property type="term" value="F:glutamine synthetase activity"/>
    <property type="evidence" value="ECO:0007669"/>
    <property type="project" value="UniProtKB-EC"/>
</dbReference>
<evidence type="ECO:0000259" key="14">
    <source>
        <dbReference type="PROSITE" id="PS51987"/>
    </source>
</evidence>
<dbReference type="EC" id="6.3.1.2" evidence="3"/>
<reference evidence="15 16" key="1">
    <citation type="submission" date="2021-01" db="EMBL/GenBank/DDBJ databases">
        <title>Genomic Encyclopedia of Type Strains, Phase IV (KMG-IV): sequencing the most valuable type-strain genomes for metagenomic binning, comparative biology and taxonomic classification.</title>
        <authorList>
            <person name="Goeker M."/>
        </authorList>
    </citation>
    <scope>NUCLEOTIDE SEQUENCE [LARGE SCALE GENOMIC DNA]</scope>
    <source>
        <strain evidence="15 16">DSM 23711</strain>
    </source>
</reference>
<evidence type="ECO:0000313" key="16">
    <source>
        <dbReference type="Proteomes" id="UP001296943"/>
    </source>
</evidence>
<name>A0ABS2N0R3_9BACI</name>
<dbReference type="SMART" id="SM01230">
    <property type="entry name" value="Gln-synt_C"/>
    <property type="match status" value="1"/>
</dbReference>
<protein>
    <recommendedName>
        <fullName evidence="4">Glutamine synthetase</fullName>
        <ecNumber evidence="3">6.3.1.2</ecNumber>
    </recommendedName>
    <alternativeName>
        <fullName evidence="10">Glutamate--ammonia ligase</fullName>
    </alternativeName>
    <alternativeName>
        <fullName evidence="9">Glutamine synthetase I alpha</fullName>
    </alternativeName>
</protein>
<dbReference type="InterPro" id="IPR014746">
    <property type="entry name" value="Gln_synth/guanido_kin_cat_dom"/>
</dbReference>
<dbReference type="PROSITE" id="PS00181">
    <property type="entry name" value="GLNA_ATP"/>
    <property type="match status" value="1"/>
</dbReference>
<dbReference type="InterPro" id="IPR027303">
    <property type="entry name" value="Gln_synth_gly_rich_site"/>
</dbReference>
<keyword evidence="6 15" id="KW-0436">Ligase</keyword>
<keyword evidence="8" id="KW-0067">ATP-binding</keyword>
<dbReference type="Pfam" id="PF03951">
    <property type="entry name" value="Gln-synt_N"/>
    <property type="match status" value="1"/>
</dbReference>
<dbReference type="Pfam" id="PF00120">
    <property type="entry name" value="Gln-synt_C"/>
    <property type="match status" value="1"/>
</dbReference>
<dbReference type="Gene3D" id="3.10.20.70">
    <property type="entry name" value="Glutamine synthetase, N-terminal domain"/>
    <property type="match status" value="1"/>
</dbReference>
<evidence type="ECO:0000256" key="5">
    <source>
        <dbReference type="ARBA" id="ARBA00022490"/>
    </source>
</evidence>
<dbReference type="InterPro" id="IPR008147">
    <property type="entry name" value="Gln_synt_N"/>
</dbReference>
<evidence type="ECO:0000256" key="8">
    <source>
        <dbReference type="ARBA" id="ARBA00022840"/>
    </source>
</evidence>
<keyword evidence="7" id="KW-0547">Nucleotide-binding</keyword>
<organism evidence="15 16">
    <name type="scientific">Aquibacillus albus</name>
    <dbReference type="NCBI Taxonomy" id="1168171"/>
    <lineage>
        <taxon>Bacteria</taxon>
        <taxon>Bacillati</taxon>
        <taxon>Bacillota</taxon>
        <taxon>Bacilli</taxon>
        <taxon>Bacillales</taxon>
        <taxon>Bacillaceae</taxon>
        <taxon>Aquibacillus</taxon>
    </lineage>
</organism>
<dbReference type="Gene3D" id="3.30.590.10">
    <property type="entry name" value="Glutamine synthetase/guanido kinase, catalytic domain"/>
    <property type="match status" value="1"/>
</dbReference>
<accession>A0ABS2N0R3</accession>
<evidence type="ECO:0000256" key="9">
    <source>
        <dbReference type="ARBA" id="ARBA00030136"/>
    </source>
</evidence>
<evidence type="ECO:0000256" key="7">
    <source>
        <dbReference type="ARBA" id="ARBA00022741"/>
    </source>
</evidence>
<dbReference type="Proteomes" id="UP001296943">
    <property type="component" value="Unassembled WGS sequence"/>
</dbReference>
<dbReference type="SUPFAM" id="SSF54368">
    <property type="entry name" value="Glutamine synthetase, N-terminal domain"/>
    <property type="match status" value="1"/>
</dbReference>
<feature type="domain" description="GS beta-grasp" evidence="13">
    <location>
        <begin position="13"/>
        <end position="99"/>
    </location>
</feature>
<evidence type="ECO:0000259" key="13">
    <source>
        <dbReference type="PROSITE" id="PS51986"/>
    </source>
</evidence>
<dbReference type="InterPro" id="IPR008146">
    <property type="entry name" value="Gln_synth_cat_dom"/>
</dbReference>
<comment type="similarity">
    <text evidence="2 11 12">Belongs to the glutamine synthetase family.</text>
</comment>